<keyword evidence="7 10" id="KW-0443">Lipid metabolism</keyword>
<evidence type="ECO:0000256" key="2">
    <source>
        <dbReference type="ARBA" id="ARBA00022516"/>
    </source>
</evidence>
<comment type="catalytic activity">
    <reaction evidence="10">
        <text>a very-long-chain acyl-CoA + malonyl-CoA + H(+) = a very-long-chain 3-oxoacyl-CoA + CO2 + CoA</text>
        <dbReference type="Rhea" id="RHEA:32727"/>
        <dbReference type="ChEBI" id="CHEBI:15378"/>
        <dbReference type="ChEBI" id="CHEBI:16526"/>
        <dbReference type="ChEBI" id="CHEBI:57287"/>
        <dbReference type="ChEBI" id="CHEBI:57384"/>
        <dbReference type="ChEBI" id="CHEBI:90725"/>
        <dbReference type="ChEBI" id="CHEBI:90736"/>
        <dbReference type="EC" id="2.3.1.199"/>
    </reaction>
</comment>
<evidence type="ECO:0000256" key="6">
    <source>
        <dbReference type="ARBA" id="ARBA00022989"/>
    </source>
</evidence>
<dbReference type="InterPro" id="IPR002076">
    <property type="entry name" value="ELO_fam"/>
</dbReference>
<evidence type="ECO:0000256" key="7">
    <source>
        <dbReference type="ARBA" id="ARBA00023098"/>
    </source>
</evidence>
<dbReference type="PANTHER" id="PTHR11157:SF116">
    <property type="entry name" value="ELONGATION OF VERY LONG CHAIN FATTY ACIDS PROTEIN-RELATED"/>
    <property type="match status" value="1"/>
</dbReference>
<comment type="similarity">
    <text evidence="10">Belongs to the ELO family.</text>
</comment>
<dbReference type="GO" id="GO:0034625">
    <property type="term" value="P:fatty acid elongation, monounsaturated fatty acid"/>
    <property type="evidence" value="ECO:0007669"/>
    <property type="project" value="TreeGrafter"/>
</dbReference>
<keyword evidence="5 10" id="KW-0276">Fatty acid metabolism</keyword>
<dbReference type="GO" id="GO:0009922">
    <property type="term" value="F:fatty acid elongase activity"/>
    <property type="evidence" value="ECO:0007669"/>
    <property type="project" value="UniProtKB-EC"/>
</dbReference>
<feature type="transmembrane region" description="Helical" evidence="10">
    <location>
        <begin position="54"/>
        <end position="77"/>
    </location>
</feature>
<keyword evidence="9 10" id="KW-0275">Fatty acid biosynthesis</keyword>
<organism evidence="11 12">
    <name type="scientific">Drosophila ananassae</name>
    <name type="common">Fruit fly</name>
    <dbReference type="NCBI Taxonomy" id="7217"/>
    <lineage>
        <taxon>Eukaryota</taxon>
        <taxon>Metazoa</taxon>
        <taxon>Ecdysozoa</taxon>
        <taxon>Arthropoda</taxon>
        <taxon>Hexapoda</taxon>
        <taxon>Insecta</taxon>
        <taxon>Pterygota</taxon>
        <taxon>Neoptera</taxon>
        <taxon>Endopterygota</taxon>
        <taxon>Diptera</taxon>
        <taxon>Brachycera</taxon>
        <taxon>Muscomorpha</taxon>
        <taxon>Ephydroidea</taxon>
        <taxon>Drosophilidae</taxon>
        <taxon>Drosophila</taxon>
        <taxon>Sophophora</taxon>
    </lineage>
</organism>
<proteinExistence type="inferred from homology"/>
<dbReference type="Pfam" id="PF01151">
    <property type="entry name" value="ELO"/>
    <property type="match status" value="1"/>
</dbReference>
<evidence type="ECO:0000256" key="10">
    <source>
        <dbReference type="RuleBase" id="RU361115"/>
    </source>
</evidence>
<dbReference type="EMBL" id="CH902620">
    <property type="protein sequence ID" value="EDV32547.1"/>
    <property type="molecule type" value="Genomic_DNA"/>
</dbReference>
<sequence length="269" mass="31360">MLSPTPIDPHTHPLYATPWPTVVIIIAYFAFVLKLGPEFMKDRKPYDLRGVIKAYNIIQILYNLYGLYGAVRFLFFMDTYDIKCLKSLPLDHPHKDYERYLCNIYGINKFMDLTETIFFVLRKKDKQLTFLHLFHHSIMASIGYIVVTIHGYGGLLFPACTLNAFVHVVMYTYYYLSSVNSSVQKSIWWKKYITLVQLAQFVIVQVLIIKTISNPNCNYAKLPMGICFIFNPIFIGLFSHFYIKTYILSPKKSPKKDQDSLNSKEEKVN</sequence>
<dbReference type="GO" id="GO:0034626">
    <property type="term" value="P:fatty acid elongation, polyunsaturated fatty acid"/>
    <property type="evidence" value="ECO:0007669"/>
    <property type="project" value="TreeGrafter"/>
</dbReference>
<keyword evidence="4 10" id="KW-0812">Transmembrane</keyword>
<dbReference type="GO" id="GO:0019367">
    <property type="term" value="P:fatty acid elongation, saturated fatty acid"/>
    <property type="evidence" value="ECO:0007669"/>
    <property type="project" value="TreeGrafter"/>
</dbReference>
<dbReference type="KEGG" id="dan:6496824"/>
<keyword evidence="2 10" id="KW-0444">Lipid biosynthesis</keyword>
<name>B3MKN4_DROAN</name>
<dbReference type="PhylomeDB" id="B3MKN4"/>
<evidence type="ECO:0000313" key="11">
    <source>
        <dbReference type="EMBL" id="EDV32547.1"/>
    </source>
</evidence>
<dbReference type="HOGENOM" id="CLU_048483_0_2_1"/>
<protein>
    <recommendedName>
        <fullName evidence="10">Elongation of very long chain fatty acids protein</fullName>
        <ecNumber evidence="10">2.3.1.199</ecNumber>
    </recommendedName>
    <alternativeName>
        <fullName evidence="10">Very-long-chain 3-oxoacyl-CoA synthase</fullName>
    </alternativeName>
</protein>
<evidence type="ECO:0000256" key="1">
    <source>
        <dbReference type="ARBA" id="ARBA00004141"/>
    </source>
</evidence>
<feature type="transmembrane region" description="Helical" evidence="10">
    <location>
        <begin position="155"/>
        <end position="176"/>
    </location>
</feature>
<dbReference type="EC" id="2.3.1.199" evidence="10"/>
<feature type="transmembrane region" description="Helical" evidence="10">
    <location>
        <begin position="12"/>
        <end position="33"/>
    </location>
</feature>
<dbReference type="eggNOG" id="KOG3071">
    <property type="taxonomic scope" value="Eukaryota"/>
</dbReference>
<reference evidence="11 12" key="1">
    <citation type="journal article" date="2007" name="Nature">
        <title>Evolution of genes and genomes on the Drosophila phylogeny.</title>
        <authorList>
            <consortium name="Drosophila 12 Genomes Consortium"/>
            <person name="Clark A.G."/>
            <person name="Eisen M.B."/>
            <person name="Smith D.R."/>
            <person name="Bergman C.M."/>
            <person name="Oliver B."/>
            <person name="Markow T.A."/>
            <person name="Kaufman T.C."/>
            <person name="Kellis M."/>
            <person name="Gelbart W."/>
            <person name="Iyer V.N."/>
            <person name="Pollard D.A."/>
            <person name="Sackton T.B."/>
            <person name="Larracuente A.M."/>
            <person name="Singh N.D."/>
            <person name="Abad J.P."/>
            <person name="Abt D.N."/>
            <person name="Adryan B."/>
            <person name="Aguade M."/>
            <person name="Akashi H."/>
            <person name="Anderson W.W."/>
            <person name="Aquadro C.F."/>
            <person name="Ardell D.H."/>
            <person name="Arguello R."/>
            <person name="Artieri C.G."/>
            <person name="Barbash D.A."/>
            <person name="Barker D."/>
            <person name="Barsanti P."/>
            <person name="Batterham P."/>
            <person name="Batzoglou S."/>
            <person name="Begun D."/>
            <person name="Bhutkar A."/>
            <person name="Blanco E."/>
            <person name="Bosak S.A."/>
            <person name="Bradley R.K."/>
            <person name="Brand A.D."/>
            <person name="Brent M.R."/>
            <person name="Brooks A.N."/>
            <person name="Brown R.H."/>
            <person name="Butlin R.K."/>
            <person name="Caggese C."/>
            <person name="Calvi B.R."/>
            <person name="Bernardo de Carvalho A."/>
            <person name="Caspi A."/>
            <person name="Castrezana S."/>
            <person name="Celniker S.E."/>
            <person name="Chang J.L."/>
            <person name="Chapple C."/>
            <person name="Chatterji S."/>
            <person name="Chinwalla A."/>
            <person name="Civetta A."/>
            <person name="Clifton S.W."/>
            <person name="Comeron J.M."/>
            <person name="Costello J.C."/>
            <person name="Coyne J.A."/>
            <person name="Daub J."/>
            <person name="David R.G."/>
            <person name="Delcher A.L."/>
            <person name="Delehaunty K."/>
            <person name="Do C.B."/>
            <person name="Ebling H."/>
            <person name="Edwards K."/>
            <person name="Eickbush T."/>
            <person name="Evans J.D."/>
            <person name="Filipski A."/>
            <person name="Findeiss S."/>
            <person name="Freyhult E."/>
            <person name="Fulton L."/>
            <person name="Fulton R."/>
            <person name="Garcia A.C."/>
            <person name="Gardiner A."/>
            <person name="Garfield D.A."/>
            <person name="Garvin B.E."/>
            <person name="Gibson G."/>
            <person name="Gilbert D."/>
            <person name="Gnerre S."/>
            <person name="Godfrey J."/>
            <person name="Good R."/>
            <person name="Gotea V."/>
            <person name="Gravely B."/>
            <person name="Greenberg A.J."/>
            <person name="Griffiths-Jones S."/>
            <person name="Gross S."/>
            <person name="Guigo R."/>
            <person name="Gustafson E.A."/>
            <person name="Haerty W."/>
            <person name="Hahn M.W."/>
            <person name="Halligan D.L."/>
            <person name="Halpern A.L."/>
            <person name="Halter G.M."/>
            <person name="Han M.V."/>
            <person name="Heger A."/>
            <person name="Hillier L."/>
            <person name="Hinrichs A.S."/>
            <person name="Holmes I."/>
            <person name="Hoskins R.A."/>
            <person name="Hubisz M.J."/>
            <person name="Hultmark D."/>
            <person name="Huntley M.A."/>
            <person name="Jaffe D.B."/>
            <person name="Jagadeeshan S."/>
            <person name="Jeck W.R."/>
            <person name="Johnson J."/>
            <person name="Jones C.D."/>
            <person name="Jordan W.C."/>
            <person name="Karpen G.H."/>
            <person name="Kataoka E."/>
            <person name="Keightley P.D."/>
            <person name="Kheradpour P."/>
            <person name="Kirkness E.F."/>
            <person name="Koerich L.B."/>
            <person name="Kristiansen K."/>
            <person name="Kudrna D."/>
            <person name="Kulathinal R.J."/>
            <person name="Kumar S."/>
            <person name="Kwok R."/>
            <person name="Lander E."/>
            <person name="Langley C.H."/>
            <person name="Lapoint R."/>
            <person name="Lazzaro B.P."/>
            <person name="Lee S.J."/>
            <person name="Levesque L."/>
            <person name="Li R."/>
            <person name="Lin C.F."/>
            <person name="Lin M.F."/>
            <person name="Lindblad-Toh K."/>
            <person name="Llopart A."/>
            <person name="Long M."/>
            <person name="Low L."/>
            <person name="Lozovsky E."/>
            <person name="Lu J."/>
            <person name="Luo M."/>
            <person name="Machado C.A."/>
            <person name="Makalowski W."/>
            <person name="Marzo M."/>
            <person name="Matsuda M."/>
            <person name="Matzkin L."/>
            <person name="McAllister B."/>
            <person name="McBride C.S."/>
            <person name="McKernan B."/>
            <person name="McKernan K."/>
            <person name="Mendez-Lago M."/>
            <person name="Minx P."/>
            <person name="Mollenhauer M.U."/>
            <person name="Montooth K."/>
            <person name="Mount S.M."/>
            <person name="Mu X."/>
            <person name="Myers E."/>
            <person name="Negre B."/>
            <person name="Newfeld S."/>
            <person name="Nielsen R."/>
            <person name="Noor M.A."/>
            <person name="O'Grady P."/>
            <person name="Pachter L."/>
            <person name="Papaceit M."/>
            <person name="Parisi M.J."/>
            <person name="Parisi M."/>
            <person name="Parts L."/>
            <person name="Pedersen J.S."/>
            <person name="Pesole G."/>
            <person name="Phillippy A.M."/>
            <person name="Ponting C.P."/>
            <person name="Pop M."/>
            <person name="Porcelli D."/>
            <person name="Powell J.R."/>
            <person name="Prohaska S."/>
            <person name="Pruitt K."/>
            <person name="Puig M."/>
            <person name="Quesneville H."/>
            <person name="Ram K.R."/>
            <person name="Rand D."/>
            <person name="Rasmussen M.D."/>
            <person name="Reed L.K."/>
            <person name="Reenan R."/>
            <person name="Reily A."/>
            <person name="Remington K.A."/>
            <person name="Rieger T.T."/>
            <person name="Ritchie M.G."/>
            <person name="Robin C."/>
            <person name="Rogers Y.H."/>
            <person name="Rohde C."/>
            <person name="Rozas J."/>
            <person name="Rubenfield M.J."/>
            <person name="Ruiz A."/>
            <person name="Russo S."/>
            <person name="Salzberg S.L."/>
            <person name="Sanchez-Gracia A."/>
            <person name="Saranga D.J."/>
            <person name="Sato H."/>
            <person name="Schaeffer S.W."/>
            <person name="Schatz M.C."/>
            <person name="Schlenke T."/>
            <person name="Schwartz R."/>
            <person name="Segarra C."/>
            <person name="Singh R.S."/>
            <person name="Sirot L."/>
            <person name="Sirota M."/>
            <person name="Sisneros N.B."/>
            <person name="Smith C.D."/>
            <person name="Smith T.F."/>
            <person name="Spieth J."/>
            <person name="Stage D.E."/>
            <person name="Stark A."/>
            <person name="Stephan W."/>
            <person name="Strausberg R.L."/>
            <person name="Strempel S."/>
            <person name="Sturgill D."/>
            <person name="Sutton G."/>
            <person name="Sutton G.G."/>
            <person name="Tao W."/>
            <person name="Teichmann S."/>
            <person name="Tobari Y.N."/>
            <person name="Tomimura Y."/>
            <person name="Tsolas J.M."/>
            <person name="Valente V.L."/>
            <person name="Venter E."/>
            <person name="Venter J.C."/>
            <person name="Vicario S."/>
            <person name="Vieira F.G."/>
            <person name="Vilella A.J."/>
            <person name="Villasante A."/>
            <person name="Walenz B."/>
            <person name="Wang J."/>
            <person name="Wasserman M."/>
            <person name="Watts T."/>
            <person name="Wilson D."/>
            <person name="Wilson R.K."/>
            <person name="Wing R.A."/>
            <person name="Wolfner M.F."/>
            <person name="Wong A."/>
            <person name="Wong G.K."/>
            <person name="Wu C.I."/>
            <person name="Wu G."/>
            <person name="Yamamoto D."/>
            <person name="Yang H.P."/>
            <person name="Yang S.P."/>
            <person name="Yorke J.A."/>
            <person name="Yoshida K."/>
            <person name="Zdobnov E."/>
            <person name="Zhang P."/>
            <person name="Zhang Y."/>
            <person name="Zimin A.V."/>
            <person name="Baldwin J."/>
            <person name="Abdouelleil A."/>
            <person name="Abdulkadir J."/>
            <person name="Abebe A."/>
            <person name="Abera B."/>
            <person name="Abreu J."/>
            <person name="Acer S.C."/>
            <person name="Aftuck L."/>
            <person name="Alexander A."/>
            <person name="An P."/>
            <person name="Anderson E."/>
            <person name="Anderson S."/>
            <person name="Arachi H."/>
            <person name="Azer M."/>
            <person name="Bachantsang P."/>
            <person name="Barry A."/>
            <person name="Bayul T."/>
            <person name="Berlin A."/>
            <person name="Bessette D."/>
            <person name="Bloom T."/>
            <person name="Blye J."/>
            <person name="Boguslavskiy L."/>
            <person name="Bonnet C."/>
            <person name="Boukhgalter B."/>
            <person name="Bourzgui I."/>
            <person name="Brown A."/>
            <person name="Cahill P."/>
            <person name="Channer S."/>
            <person name="Cheshatsang Y."/>
            <person name="Chuda L."/>
            <person name="Citroen M."/>
            <person name="Collymore A."/>
            <person name="Cooke P."/>
            <person name="Costello M."/>
            <person name="D'Aco K."/>
            <person name="Daza R."/>
            <person name="De Haan G."/>
            <person name="DeGray S."/>
            <person name="DeMaso C."/>
            <person name="Dhargay N."/>
            <person name="Dooley K."/>
            <person name="Dooley E."/>
            <person name="Doricent M."/>
            <person name="Dorje P."/>
            <person name="Dorjee K."/>
            <person name="Dupes A."/>
            <person name="Elong R."/>
            <person name="Falk J."/>
            <person name="Farina A."/>
            <person name="Faro S."/>
            <person name="Ferguson D."/>
            <person name="Fisher S."/>
            <person name="Foley C.D."/>
            <person name="Franke A."/>
            <person name="Friedrich D."/>
            <person name="Gadbois L."/>
            <person name="Gearin G."/>
            <person name="Gearin C.R."/>
            <person name="Giannoukos G."/>
            <person name="Goode T."/>
            <person name="Graham J."/>
            <person name="Grandbois E."/>
            <person name="Grewal S."/>
            <person name="Gyaltsen K."/>
            <person name="Hafez N."/>
            <person name="Hagos B."/>
            <person name="Hall J."/>
            <person name="Henson C."/>
            <person name="Hollinger A."/>
            <person name="Honan T."/>
            <person name="Huard M.D."/>
            <person name="Hughes L."/>
            <person name="Hurhula B."/>
            <person name="Husby M.E."/>
            <person name="Kamat A."/>
            <person name="Kanga B."/>
            <person name="Kashin S."/>
            <person name="Khazanovich D."/>
            <person name="Kisner P."/>
            <person name="Lance K."/>
            <person name="Lara M."/>
            <person name="Lee W."/>
            <person name="Lennon N."/>
            <person name="Letendre F."/>
            <person name="LeVine R."/>
            <person name="Lipovsky A."/>
            <person name="Liu X."/>
            <person name="Liu J."/>
            <person name="Liu S."/>
            <person name="Lokyitsang T."/>
            <person name="Lokyitsang Y."/>
            <person name="Lubonja R."/>
            <person name="Lui A."/>
            <person name="MacDonald P."/>
            <person name="Magnisalis V."/>
            <person name="Maru K."/>
            <person name="Matthews C."/>
            <person name="McCusker W."/>
            <person name="McDonough S."/>
            <person name="Mehta T."/>
            <person name="Meldrim J."/>
            <person name="Meneus L."/>
            <person name="Mihai O."/>
            <person name="Mihalev A."/>
            <person name="Mihova T."/>
            <person name="Mittelman R."/>
            <person name="Mlenga V."/>
            <person name="Montmayeur A."/>
            <person name="Mulrain L."/>
            <person name="Navidi A."/>
            <person name="Naylor J."/>
            <person name="Negash T."/>
            <person name="Nguyen T."/>
            <person name="Nguyen N."/>
            <person name="Nicol R."/>
            <person name="Norbu C."/>
            <person name="Norbu N."/>
            <person name="Novod N."/>
            <person name="O'Neill B."/>
            <person name="Osman S."/>
            <person name="Markiewicz E."/>
            <person name="Oyono O.L."/>
            <person name="Patti C."/>
            <person name="Phunkhang P."/>
            <person name="Pierre F."/>
            <person name="Priest M."/>
            <person name="Raghuraman S."/>
            <person name="Rege F."/>
            <person name="Reyes R."/>
            <person name="Rise C."/>
            <person name="Rogov P."/>
            <person name="Ross K."/>
            <person name="Ryan E."/>
            <person name="Settipalli S."/>
            <person name="Shea T."/>
            <person name="Sherpa N."/>
            <person name="Shi L."/>
            <person name="Shih D."/>
            <person name="Sparrow T."/>
            <person name="Spaulding J."/>
            <person name="Stalker J."/>
            <person name="Stange-Thomann N."/>
            <person name="Stavropoulos S."/>
            <person name="Stone C."/>
            <person name="Strader C."/>
            <person name="Tesfaye S."/>
            <person name="Thomson T."/>
            <person name="Thoulutsang Y."/>
            <person name="Thoulutsang D."/>
            <person name="Topham K."/>
            <person name="Topping I."/>
            <person name="Tsamla T."/>
            <person name="Vassiliev H."/>
            <person name="Vo A."/>
            <person name="Wangchuk T."/>
            <person name="Wangdi T."/>
            <person name="Weiand M."/>
            <person name="Wilkinson J."/>
            <person name="Wilson A."/>
            <person name="Yadav S."/>
            <person name="Young G."/>
            <person name="Yu Q."/>
            <person name="Zembek L."/>
            <person name="Zhong D."/>
            <person name="Zimmer A."/>
            <person name="Zwirko Z."/>
            <person name="Jaffe D.B."/>
            <person name="Alvarez P."/>
            <person name="Brockman W."/>
            <person name="Butler J."/>
            <person name="Chin C."/>
            <person name="Gnerre S."/>
            <person name="Grabherr M."/>
            <person name="Kleber M."/>
            <person name="Mauceli E."/>
            <person name="MacCallum I."/>
        </authorList>
    </citation>
    <scope>NUCLEOTIDE SEQUENCE [LARGE SCALE GENOMIC DNA]</scope>
    <source>
        <strain evidence="12">Tucson 14024-0371.13</strain>
    </source>
</reference>
<accession>B3MKN4</accession>
<feature type="transmembrane region" description="Helical" evidence="10">
    <location>
        <begin position="188"/>
        <end position="210"/>
    </location>
</feature>
<keyword evidence="12" id="KW-1185">Reference proteome</keyword>
<dbReference type="GO" id="GO:0005789">
    <property type="term" value="C:endoplasmic reticulum membrane"/>
    <property type="evidence" value="ECO:0007669"/>
    <property type="project" value="TreeGrafter"/>
</dbReference>
<dbReference type="OrthoDB" id="434092at2759"/>
<evidence type="ECO:0000256" key="8">
    <source>
        <dbReference type="ARBA" id="ARBA00023136"/>
    </source>
</evidence>
<keyword evidence="3 10" id="KW-0808">Transferase</keyword>
<evidence type="ECO:0000256" key="9">
    <source>
        <dbReference type="ARBA" id="ARBA00023160"/>
    </source>
</evidence>
<keyword evidence="8 10" id="KW-0472">Membrane</keyword>
<dbReference type="GeneID" id="6496824"/>
<dbReference type="GO" id="GO:0042761">
    <property type="term" value="P:very long-chain fatty acid biosynthetic process"/>
    <property type="evidence" value="ECO:0007669"/>
    <property type="project" value="TreeGrafter"/>
</dbReference>
<dbReference type="GO" id="GO:0030148">
    <property type="term" value="P:sphingolipid biosynthetic process"/>
    <property type="evidence" value="ECO:0007669"/>
    <property type="project" value="TreeGrafter"/>
</dbReference>
<comment type="subcellular location">
    <subcellularLocation>
        <location evidence="1">Membrane</location>
        <topology evidence="1">Multi-pass membrane protein</topology>
    </subcellularLocation>
</comment>
<feature type="transmembrane region" description="Helical" evidence="10">
    <location>
        <begin position="222"/>
        <end position="243"/>
    </location>
</feature>
<evidence type="ECO:0000313" key="12">
    <source>
        <dbReference type="Proteomes" id="UP000007801"/>
    </source>
</evidence>
<evidence type="ECO:0000256" key="4">
    <source>
        <dbReference type="ARBA" id="ARBA00022692"/>
    </source>
</evidence>
<dbReference type="InParanoid" id="B3MKN4"/>
<gene>
    <name evidence="11" type="primary">Dana\GF13996</name>
    <name evidence="11" type="synonym">dana_GLEANR_14757</name>
    <name evidence="11" type="ORF">GF13996</name>
</gene>
<dbReference type="OMA" id="YKLSCIM"/>
<dbReference type="AlphaFoldDB" id="B3MKN4"/>
<keyword evidence="6 10" id="KW-1133">Transmembrane helix</keyword>
<dbReference type="PANTHER" id="PTHR11157">
    <property type="entry name" value="FATTY ACID ACYL TRANSFERASE-RELATED"/>
    <property type="match status" value="1"/>
</dbReference>
<dbReference type="Proteomes" id="UP000007801">
    <property type="component" value="Unassembled WGS sequence"/>
</dbReference>
<evidence type="ECO:0000256" key="3">
    <source>
        <dbReference type="ARBA" id="ARBA00022679"/>
    </source>
</evidence>
<evidence type="ECO:0000256" key="5">
    <source>
        <dbReference type="ARBA" id="ARBA00022832"/>
    </source>
</evidence>